<dbReference type="InterPro" id="IPR015422">
    <property type="entry name" value="PyrdxlP-dep_Trfase_small"/>
</dbReference>
<dbReference type="InterPro" id="IPR000192">
    <property type="entry name" value="Aminotrans_V_dom"/>
</dbReference>
<reference evidence="8 9" key="1">
    <citation type="submission" date="2016-08" db="EMBL/GenBank/DDBJ databases">
        <title>Complete genome sequence of Spiroplasma helicoides TABS-2 (DSM 22551).</title>
        <authorList>
            <person name="Shen W.-Y."/>
            <person name="Lo W.-S."/>
            <person name="Lai Y.-C."/>
            <person name="Kuo C.-H."/>
        </authorList>
    </citation>
    <scope>NUCLEOTIDE SEQUENCE [LARGE SCALE GENOMIC DNA]</scope>
    <source>
        <strain evidence="8 9">TABS-2</strain>
    </source>
</reference>
<evidence type="ECO:0000256" key="2">
    <source>
        <dbReference type="ARBA" id="ARBA00010447"/>
    </source>
</evidence>
<accession>A0A1B3SL86</accession>
<evidence type="ECO:0000256" key="5">
    <source>
        <dbReference type="ARBA" id="ARBA00050776"/>
    </source>
</evidence>
<keyword evidence="4" id="KW-0663">Pyridoxal phosphate</keyword>
<evidence type="ECO:0000259" key="7">
    <source>
        <dbReference type="Pfam" id="PF00266"/>
    </source>
</evidence>
<protein>
    <recommendedName>
        <fullName evidence="3">cysteine desulfurase</fullName>
        <ecNumber evidence="3">2.8.1.7</ecNumber>
    </recommendedName>
</protein>
<dbReference type="PATRIC" id="fig|216938.3.peg.756"/>
<dbReference type="Gene3D" id="3.40.640.10">
    <property type="entry name" value="Type I PLP-dependent aspartate aminotransferase-like (Major domain)"/>
    <property type="match status" value="1"/>
</dbReference>
<comment type="similarity">
    <text evidence="2">Belongs to the class-V pyridoxal-phosphate-dependent aminotransferase family. Csd subfamily.</text>
</comment>
<sequence>MSFKKDFPYFKFNKQDIYFDSAATSLKPKVVLDAENYYNTHIAANAHNNLFRNAFYANNLIDETRQLVANFIGAYDKNEIIFTSGATQSLNTVAFGLKDYLNNEDEIVLTDLEHSSNLLPWRVLEEKINFKIKYFDLNDDGSICIEKIQNCVTKNTKVVSFASVSNTVGAANNIKEIVKKIRSINKDVIVIIDAAQSIFHKLTNVKEWDIDFLAFSAHKMFGPFGLGILWGRMSWLEKINPLMYGGGNNSFIEYDKFRLAKIPHKFEAGTLNLSAISGLKAAICYINQIGLSKIQNYLIMLKNHFVKAVESLDKDKYIFYNLESDEPIILMNIKGINAQDVGDFFNKKYNILVRVGKHCARLSHHFLKVENTLRISLSIYNEKADLDTLILALNDIDNWMETVL</sequence>
<dbReference type="PROSITE" id="PS00595">
    <property type="entry name" value="AA_TRANSFER_CLASS_5"/>
    <property type="match status" value="1"/>
</dbReference>
<gene>
    <name evidence="8" type="primary">sufS</name>
    <name evidence="8" type="ORF">SHELI_v1c07430</name>
</gene>
<feature type="domain" description="Aminotransferase class V" evidence="7">
    <location>
        <begin position="17"/>
        <end position="389"/>
    </location>
</feature>
<dbReference type="InterPro" id="IPR020578">
    <property type="entry name" value="Aminotrans_V_PyrdxlP_BS"/>
</dbReference>
<dbReference type="PANTHER" id="PTHR43586">
    <property type="entry name" value="CYSTEINE DESULFURASE"/>
    <property type="match status" value="1"/>
</dbReference>
<organism evidence="8 9">
    <name type="scientific">Spiroplasma helicoides</name>
    <dbReference type="NCBI Taxonomy" id="216938"/>
    <lineage>
        <taxon>Bacteria</taxon>
        <taxon>Bacillati</taxon>
        <taxon>Mycoplasmatota</taxon>
        <taxon>Mollicutes</taxon>
        <taxon>Entomoplasmatales</taxon>
        <taxon>Spiroplasmataceae</taxon>
        <taxon>Spiroplasma</taxon>
    </lineage>
</organism>
<dbReference type="KEGG" id="shj:SHELI_v1c07430"/>
<evidence type="ECO:0000256" key="6">
    <source>
        <dbReference type="RuleBase" id="RU004504"/>
    </source>
</evidence>
<dbReference type="AlphaFoldDB" id="A0A1B3SL86"/>
<comment type="cofactor">
    <cofactor evidence="1 6">
        <name>pyridoxal 5'-phosphate</name>
        <dbReference type="ChEBI" id="CHEBI:597326"/>
    </cofactor>
</comment>
<dbReference type="EC" id="2.8.1.7" evidence="3"/>
<dbReference type="OrthoDB" id="9804366at2"/>
<dbReference type="PANTHER" id="PTHR43586:SF8">
    <property type="entry name" value="CYSTEINE DESULFURASE 1, CHLOROPLASTIC"/>
    <property type="match status" value="1"/>
</dbReference>
<dbReference type="GO" id="GO:0031071">
    <property type="term" value="F:cysteine desulfurase activity"/>
    <property type="evidence" value="ECO:0007669"/>
    <property type="project" value="UniProtKB-EC"/>
</dbReference>
<evidence type="ECO:0000256" key="4">
    <source>
        <dbReference type="ARBA" id="ARBA00022898"/>
    </source>
</evidence>
<dbReference type="Pfam" id="PF00266">
    <property type="entry name" value="Aminotran_5"/>
    <property type="match status" value="1"/>
</dbReference>
<dbReference type="Proteomes" id="UP000094378">
    <property type="component" value="Chromosome"/>
</dbReference>
<comment type="catalytic activity">
    <reaction evidence="5">
        <text>(sulfur carrier)-H + L-cysteine = (sulfur carrier)-SH + L-alanine</text>
        <dbReference type="Rhea" id="RHEA:43892"/>
        <dbReference type="Rhea" id="RHEA-COMP:14737"/>
        <dbReference type="Rhea" id="RHEA-COMP:14739"/>
        <dbReference type="ChEBI" id="CHEBI:29917"/>
        <dbReference type="ChEBI" id="CHEBI:35235"/>
        <dbReference type="ChEBI" id="CHEBI:57972"/>
        <dbReference type="ChEBI" id="CHEBI:64428"/>
        <dbReference type="EC" id="2.8.1.7"/>
    </reaction>
</comment>
<evidence type="ECO:0000256" key="1">
    <source>
        <dbReference type="ARBA" id="ARBA00001933"/>
    </source>
</evidence>
<dbReference type="Gene3D" id="3.90.1150.10">
    <property type="entry name" value="Aspartate Aminotransferase, domain 1"/>
    <property type="match status" value="1"/>
</dbReference>
<proteinExistence type="inferred from homology"/>
<dbReference type="InterPro" id="IPR015424">
    <property type="entry name" value="PyrdxlP-dep_Trfase"/>
</dbReference>
<name>A0A1B3SL86_9MOLU</name>
<dbReference type="InterPro" id="IPR016454">
    <property type="entry name" value="Cysteine_dSase"/>
</dbReference>
<dbReference type="EMBL" id="CP017015">
    <property type="protein sequence ID" value="AOG60692.1"/>
    <property type="molecule type" value="Genomic_DNA"/>
</dbReference>
<dbReference type="PIRSF" id="PIRSF005572">
    <property type="entry name" value="NifS"/>
    <property type="match status" value="1"/>
</dbReference>
<dbReference type="SUPFAM" id="SSF53383">
    <property type="entry name" value="PLP-dependent transferases"/>
    <property type="match status" value="1"/>
</dbReference>
<dbReference type="STRING" id="216938.SHELI_v1c07430"/>
<evidence type="ECO:0000313" key="9">
    <source>
        <dbReference type="Proteomes" id="UP000094378"/>
    </source>
</evidence>
<dbReference type="RefSeq" id="WP_069116817.1">
    <property type="nucleotide sequence ID" value="NZ_CP017015.1"/>
</dbReference>
<evidence type="ECO:0000256" key="3">
    <source>
        <dbReference type="ARBA" id="ARBA00012239"/>
    </source>
</evidence>
<dbReference type="InterPro" id="IPR015421">
    <property type="entry name" value="PyrdxlP-dep_Trfase_major"/>
</dbReference>
<keyword evidence="9" id="KW-1185">Reference proteome</keyword>
<evidence type="ECO:0000313" key="8">
    <source>
        <dbReference type="EMBL" id="AOG60692.1"/>
    </source>
</evidence>